<name>A0A0A1TMW9_9HYPO</name>
<feature type="region of interest" description="Disordered" evidence="1">
    <location>
        <begin position="807"/>
        <end position="863"/>
    </location>
</feature>
<feature type="compositionally biased region" description="Basic and acidic residues" evidence="1">
    <location>
        <begin position="723"/>
        <end position="734"/>
    </location>
</feature>
<feature type="compositionally biased region" description="Pro residues" evidence="1">
    <location>
        <begin position="7"/>
        <end position="16"/>
    </location>
</feature>
<feature type="compositionally biased region" description="Basic and acidic residues" evidence="1">
    <location>
        <begin position="810"/>
        <end position="819"/>
    </location>
</feature>
<accession>A0A0A1TMW9</accession>
<feature type="region of interest" description="Disordered" evidence="1">
    <location>
        <begin position="494"/>
        <end position="516"/>
    </location>
</feature>
<feature type="region of interest" description="Disordered" evidence="1">
    <location>
        <begin position="452"/>
        <end position="482"/>
    </location>
</feature>
<feature type="region of interest" description="Disordered" evidence="1">
    <location>
        <begin position="532"/>
        <end position="684"/>
    </location>
</feature>
<feature type="compositionally biased region" description="Basic and acidic residues" evidence="1">
    <location>
        <begin position="853"/>
        <end position="863"/>
    </location>
</feature>
<dbReference type="Pfam" id="PF11489">
    <property type="entry name" value="Aim21"/>
    <property type="match status" value="1"/>
</dbReference>
<feature type="compositionally biased region" description="Low complexity" evidence="1">
    <location>
        <begin position="670"/>
        <end position="684"/>
    </location>
</feature>
<evidence type="ECO:0000313" key="3">
    <source>
        <dbReference type="Proteomes" id="UP000039046"/>
    </source>
</evidence>
<feature type="compositionally biased region" description="Basic and acidic residues" evidence="1">
    <location>
        <begin position="339"/>
        <end position="349"/>
    </location>
</feature>
<protein>
    <recommendedName>
        <fullName evidence="4">Altered inheritance of mitochondria protein 21</fullName>
    </recommendedName>
</protein>
<dbReference type="STRING" id="1531966.A0A0A1TMW9"/>
<dbReference type="HOGENOM" id="CLU_009400_1_0_1"/>
<dbReference type="Proteomes" id="UP000039046">
    <property type="component" value="Unassembled WGS sequence"/>
</dbReference>
<feature type="compositionally biased region" description="Basic and acidic residues" evidence="1">
    <location>
        <begin position="452"/>
        <end position="471"/>
    </location>
</feature>
<dbReference type="InterPro" id="IPR021582">
    <property type="entry name" value="Aim21"/>
</dbReference>
<feature type="region of interest" description="Disordered" evidence="1">
    <location>
        <begin position="120"/>
        <end position="282"/>
    </location>
</feature>
<sequence>MEAPTIPVIPPRPSKPPSKDAEAAAAAAPAVPQIPARPSRKHVERSVSPNPARFAQSPLREGFSKGYKSSGSKDYFAGVAPAEPIERSPSVGMPSVGEEGMEYGALDEAVALTQTGIVSDSLKLHAPKPSLSPETAKERVKAVTRTDSDKAASFGLGRPSSSQDRSSSRQGLRRKPSSTFSVASDQDDEGIPEIGQRVPMNRHLGDVQAPSQDNGSEAVTRHHQRKLSSRNLPPGSYGLHGHGNLEEDKLEKAYYEKHPELREKEHVSYRDRPNDFAMSKNDLNRLVRDTVNRPSSTSSREVVGTPTEEVAFQATDYYAYSIAAPKSAPPSKLSFEAPKATESEAKEQEAEANTIHVTDSNHAEFYSYGGEHNVADADEKSYTIPILASDEIDIGPNARAQHPAIHPQDRSEPFESDFPAKPAPVRPSIVHRPYSQPEFSFTRLDDVKEYDPLFPEEAAKDQQSKREEAEKKIRHHFPSKDIWEDAPNSVHYTVEVSTPDVEDETKARRSSSYLAGRPITTAQAFAQYQEELAEKDSQGRAHKFLPLQDNVPKPSWIEHQSHLGVRRPAGPKRFPSKDVWEDAPESQLYEAELSEEPQATIDEDRDADAKVAPVVAAASQPPAIPERPKPAPKAVGQVSKQPSAVSEKPKPQIPARPTKRGSGDASISEAAAAKAKPPVPVRPVGGKIAALQAGFMTDLNKRLQLGPQAPKKEEQQDSEPAEEVEKAPLADARKSRARGPQRRAPSKAASAVSSSTSPAAATLAISVPQTFWAINPENGRLALTVDEEHDVAGEVAPIVEKAKPISITEETEKVDEPGKAKPISTSKETEKVSEPAEPPAITSQEEETATTKVEPEHDETVVEEKVLTAEAKKLVADESVGAKTEKTEVADDSTDVDKVIETEEAE</sequence>
<evidence type="ECO:0008006" key="4">
    <source>
        <dbReference type="Google" id="ProtNLM"/>
    </source>
</evidence>
<gene>
    <name evidence="2" type="ORF">VHEMI07391</name>
</gene>
<proteinExistence type="predicted"/>
<dbReference type="OrthoDB" id="5386574at2759"/>
<feature type="compositionally biased region" description="Low complexity" evidence="1">
    <location>
        <begin position="610"/>
        <end position="621"/>
    </location>
</feature>
<feature type="region of interest" description="Disordered" evidence="1">
    <location>
        <begin position="701"/>
        <end position="759"/>
    </location>
</feature>
<dbReference type="EMBL" id="CDHN01000004">
    <property type="protein sequence ID" value="CEJ91697.1"/>
    <property type="molecule type" value="Genomic_DNA"/>
</dbReference>
<feature type="compositionally biased region" description="Low complexity" evidence="1">
    <location>
        <begin position="23"/>
        <end position="37"/>
    </location>
</feature>
<feature type="compositionally biased region" description="Basic and acidic residues" evidence="1">
    <location>
        <begin position="883"/>
        <end position="906"/>
    </location>
</feature>
<feature type="region of interest" description="Disordered" evidence="1">
    <location>
        <begin position="1"/>
        <end position="70"/>
    </location>
</feature>
<feature type="compositionally biased region" description="Basic residues" evidence="1">
    <location>
        <begin position="735"/>
        <end position="745"/>
    </location>
</feature>
<feature type="compositionally biased region" description="Basic and acidic residues" evidence="1">
    <location>
        <begin position="135"/>
        <end position="150"/>
    </location>
</feature>
<reference evidence="2 3" key="1">
    <citation type="journal article" date="2015" name="Genome Announc.">
        <title>Draft Genome Sequence and Gene Annotation of the Entomopathogenic Fungus Verticillium hemipterigenum.</title>
        <authorList>
            <person name="Horn F."/>
            <person name="Habel A."/>
            <person name="Scharf D.H."/>
            <person name="Dworschak J."/>
            <person name="Brakhage A.A."/>
            <person name="Guthke R."/>
            <person name="Hertweck C."/>
            <person name="Linde J."/>
        </authorList>
    </citation>
    <scope>NUCLEOTIDE SEQUENCE [LARGE SCALE GENOMIC DNA]</scope>
</reference>
<feature type="region of interest" description="Disordered" evidence="1">
    <location>
        <begin position="400"/>
        <end position="431"/>
    </location>
</feature>
<feature type="compositionally biased region" description="Low complexity" evidence="1">
    <location>
        <begin position="746"/>
        <end position="759"/>
    </location>
</feature>
<dbReference type="AlphaFoldDB" id="A0A0A1TMW9"/>
<feature type="compositionally biased region" description="Low complexity" evidence="1">
    <location>
        <begin position="156"/>
        <end position="170"/>
    </location>
</feature>
<evidence type="ECO:0000313" key="2">
    <source>
        <dbReference type="EMBL" id="CEJ91697.1"/>
    </source>
</evidence>
<keyword evidence="3" id="KW-1185">Reference proteome</keyword>
<feature type="compositionally biased region" description="Basic and acidic residues" evidence="1">
    <location>
        <begin position="243"/>
        <end position="274"/>
    </location>
</feature>
<feature type="region of interest" description="Disordered" evidence="1">
    <location>
        <begin position="326"/>
        <end position="357"/>
    </location>
</feature>
<feature type="region of interest" description="Disordered" evidence="1">
    <location>
        <begin position="876"/>
        <end position="906"/>
    </location>
</feature>
<organism evidence="2 3">
    <name type="scientific">[Torrubiella] hemipterigena</name>
    <dbReference type="NCBI Taxonomy" id="1531966"/>
    <lineage>
        <taxon>Eukaryota</taxon>
        <taxon>Fungi</taxon>
        <taxon>Dikarya</taxon>
        <taxon>Ascomycota</taxon>
        <taxon>Pezizomycotina</taxon>
        <taxon>Sordariomycetes</taxon>
        <taxon>Hypocreomycetidae</taxon>
        <taxon>Hypocreales</taxon>
        <taxon>Clavicipitaceae</taxon>
        <taxon>Clavicipitaceae incertae sedis</taxon>
        <taxon>'Torrubiella' clade</taxon>
    </lineage>
</organism>
<evidence type="ECO:0000256" key="1">
    <source>
        <dbReference type="SAM" id="MobiDB-lite"/>
    </source>
</evidence>